<reference evidence="3" key="1">
    <citation type="journal article" date="2019" name="Int. J. Syst. Evol. Microbiol.">
        <title>The Global Catalogue of Microorganisms (GCM) 10K type strain sequencing project: providing services to taxonomists for standard genome sequencing and annotation.</title>
        <authorList>
            <consortium name="The Broad Institute Genomics Platform"/>
            <consortium name="The Broad Institute Genome Sequencing Center for Infectious Disease"/>
            <person name="Wu L."/>
            <person name="Ma J."/>
        </authorList>
    </citation>
    <scope>NUCLEOTIDE SEQUENCE [LARGE SCALE GENOMIC DNA]</scope>
    <source>
        <strain evidence="3">JCM 17441</strain>
    </source>
</reference>
<name>A0ABP8CZ10_9ACTN</name>
<dbReference type="PANTHER" id="PTHR43546:SF7">
    <property type="entry name" value="METALLO-BETA-LACTAMASE DOMAIN-CONTAINING PROTEIN"/>
    <property type="match status" value="1"/>
</dbReference>
<dbReference type="Gene3D" id="3.60.15.10">
    <property type="entry name" value="Ribonuclease Z/Hydroxyacylglutathione hydrolase-like"/>
    <property type="match status" value="1"/>
</dbReference>
<accession>A0ABP8CZ10</accession>
<feature type="domain" description="Metallo-beta-lactamase" evidence="1">
    <location>
        <begin position="9"/>
        <end position="223"/>
    </location>
</feature>
<evidence type="ECO:0000313" key="3">
    <source>
        <dbReference type="Proteomes" id="UP001500620"/>
    </source>
</evidence>
<evidence type="ECO:0000259" key="1">
    <source>
        <dbReference type="SMART" id="SM00849"/>
    </source>
</evidence>
<dbReference type="InterPro" id="IPR001279">
    <property type="entry name" value="Metallo-B-lactamas"/>
</dbReference>
<gene>
    <name evidence="2" type="ORF">GCM10022255_011260</name>
</gene>
<dbReference type="Proteomes" id="UP001500620">
    <property type="component" value="Unassembled WGS sequence"/>
</dbReference>
<dbReference type="Pfam" id="PF12706">
    <property type="entry name" value="Lactamase_B_2"/>
    <property type="match status" value="1"/>
</dbReference>
<organism evidence="2 3">
    <name type="scientific">Dactylosporangium darangshiense</name>
    <dbReference type="NCBI Taxonomy" id="579108"/>
    <lineage>
        <taxon>Bacteria</taxon>
        <taxon>Bacillati</taxon>
        <taxon>Actinomycetota</taxon>
        <taxon>Actinomycetes</taxon>
        <taxon>Micromonosporales</taxon>
        <taxon>Micromonosporaceae</taxon>
        <taxon>Dactylosporangium</taxon>
    </lineage>
</organism>
<dbReference type="SMART" id="SM00849">
    <property type="entry name" value="Lactamase_B"/>
    <property type="match status" value="1"/>
</dbReference>
<sequence>MRTSATFIGTATVLLRLGGFTVLTDPNFLHRGQRAHLGYGLSSRRRTDPAMEPGQLPALDGIVLSHLHGDHFDRIARRRLPRDVPVITTRPAARTLRKWRFDATVGLRDWEDVVLHRGGETLRITAVPAQHGPAGLHLAMPLTIGTILDWRHDEGERLRLYITGDTLFRARRLRDIPRHFGDIDAMLLHLGGTRILGALVTMDARQGLAMSRLIRPGVIVPIHYDDYTVFRDPLSNFLRAAAATELAGTVKPVVRGETVSLLPEPARIAG</sequence>
<keyword evidence="3" id="KW-1185">Reference proteome</keyword>
<protein>
    <submittedName>
        <fullName evidence="2">MBL fold metallo-hydrolase</fullName>
    </submittedName>
</protein>
<proteinExistence type="predicted"/>
<comment type="caution">
    <text evidence="2">The sequence shown here is derived from an EMBL/GenBank/DDBJ whole genome shotgun (WGS) entry which is preliminary data.</text>
</comment>
<dbReference type="InterPro" id="IPR050114">
    <property type="entry name" value="UPF0173_UPF0282_UlaG_hydrolase"/>
</dbReference>
<dbReference type="RefSeq" id="WP_345121930.1">
    <property type="nucleotide sequence ID" value="NZ_BAABAT010000002.1"/>
</dbReference>
<dbReference type="PANTHER" id="PTHR43546">
    <property type="entry name" value="UPF0173 METAL-DEPENDENT HYDROLASE MJ1163-RELATED"/>
    <property type="match status" value="1"/>
</dbReference>
<dbReference type="InterPro" id="IPR036866">
    <property type="entry name" value="RibonucZ/Hydroxyglut_hydro"/>
</dbReference>
<evidence type="ECO:0000313" key="2">
    <source>
        <dbReference type="EMBL" id="GAA4245146.1"/>
    </source>
</evidence>
<dbReference type="EMBL" id="BAABAT010000002">
    <property type="protein sequence ID" value="GAA4245146.1"/>
    <property type="molecule type" value="Genomic_DNA"/>
</dbReference>
<dbReference type="SUPFAM" id="SSF56281">
    <property type="entry name" value="Metallo-hydrolase/oxidoreductase"/>
    <property type="match status" value="1"/>
</dbReference>